<dbReference type="PROSITE" id="PS51407">
    <property type="entry name" value="LAMP_3"/>
    <property type="match status" value="1"/>
</dbReference>
<dbReference type="AlphaFoldDB" id="A0A1D1V3P6"/>
<sequence length="462" mass="51282">MEFHLFLLLTCLSSLAVARTPPPSAVWSVKDTRTGGYCVLAALDAQFTIYFNATFPAAPNTTHIAPSHALTLPSTANVVQDQSYCDAGSVLAPRQRIVLQWGTYKTNLTLTFAQDPVTNTTTIKEVQLQYDLNDAAIFPDRTPLENNIVTAVSSGQIDTIPNHMYKQCLTGFTTLLKINGEKDLNATMAWSNVRLQAFRNQTTTTFEGNADVCQGDQHLTTPTPFITSTAPPPLPLSGAFYNLTYPNGSQCLMVHFDLGITAMYYKKDATVGNGTIASVNNGTINHTLSWCSENRSMLVIEEFLPSWRLKMQFDNWSGKAYMSMVQLKYNLHTSWKFPDADEHADMWMNATSLKRWSSTLGHSYKCLTRQDTLKLDTAGQRAVESMTLYLGQVKLRAFVPYNETITNGTQTWGQEEECGMDVLTNDIVPIAVGCALAALVVIVLIAYVIGRRRNRARGYESM</sequence>
<gene>
    <name evidence="25" type="primary">RvY_07847</name>
    <name evidence="25" type="synonym">RvY_07847.1</name>
    <name evidence="25" type="ORF">RvY_07847-1</name>
</gene>
<evidence type="ECO:0000313" key="26">
    <source>
        <dbReference type="Proteomes" id="UP000186922"/>
    </source>
</evidence>
<evidence type="ECO:0000256" key="19">
    <source>
        <dbReference type="ARBA" id="ARBA00076257"/>
    </source>
</evidence>
<evidence type="ECO:0000259" key="23">
    <source>
        <dbReference type="Pfam" id="PF01299"/>
    </source>
</evidence>
<dbReference type="InterPro" id="IPR002000">
    <property type="entry name" value="Lysosome-assoc_membr_glycop"/>
</dbReference>
<dbReference type="GO" id="GO:0072594">
    <property type="term" value="P:establishment of protein localization to organelle"/>
    <property type="evidence" value="ECO:0007669"/>
    <property type="project" value="TreeGrafter"/>
</dbReference>
<evidence type="ECO:0000256" key="18">
    <source>
        <dbReference type="ARBA" id="ARBA00074379"/>
    </source>
</evidence>
<evidence type="ECO:0000256" key="5">
    <source>
        <dbReference type="ARBA" id="ARBA00009644"/>
    </source>
</evidence>
<evidence type="ECO:0000256" key="11">
    <source>
        <dbReference type="ARBA" id="ARBA00023136"/>
    </source>
</evidence>
<dbReference type="PANTHER" id="PTHR11506">
    <property type="entry name" value="LYSOSOME-ASSOCIATED MEMBRANE GLYCOPROTEIN"/>
    <property type="match status" value="1"/>
</dbReference>
<evidence type="ECO:0000256" key="20">
    <source>
        <dbReference type="PROSITE-ProRule" id="PRU00740"/>
    </source>
</evidence>
<keyword evidence="13" id="KW-0966">Cell projection</keyword>
<keyword evidence="12" id="KW-0325">Glycoprotein</keyword>
<comment type="function">
    <text evidence="16">Plays a role in short-term synaptic plasticity in a subset of GABAergic neurons in the brain.</text>
</comment>
<accession>A0A1D1V3P6</accession>
<feature type="signal peptide" evidence="22">
    <location>
        <begin position="1"/>
        <end position="18"/>
    </location>
</feature>
<evidence type="ECO:0000259" key="24">
    <source>
        <dbReference type="Pfam" id="PF21222"/>
    </source>
</evidence>
<evidence type="ECO:0000256" key="12">
    <source>
        <dbReference type="ARBA" id="ARBA00023180"/>
    </source>
</evidence>
<keyword evidence="14" id="KW-0968">Cytoplasmic vesicle</keyword>
<dbReference type="EMBL" id="BDGG01000003">
    <property type="protein sequence ID" value="GAU96394.1"/>
    <property type="molecule type" value="Genomic_DNA"/>
</dbReference>
<dbReference type="PANTHER" id="PTHR11506:SF35">
    <property type="entry name" value="LYSOSOME-ASSOCIATED MEMBRANE GLYCOPROTEIN 5"/>
    <property type="match status" value="1"/>
</dbReference>
<keyword evidence="8" id="KW-0967">Endosome</keyword>
<evidence type="ECO:0000256" key="3">
    <source>
        <dbReference type="ARBA" id="ARBA00004172"/>
    </source>
</evidence>
<dbReference type="CDD" id="cd12087">
    <property type="entry name" value="TM_EGFR-like"/>
    <property type="match status" value="1"/>
</dbReference>
<evidence type="ECO:0000256" key="1">
    <source>
        <dbReference type="ARBA" id="ARBA00004151"/>
    </source>
</evidence>
<evidence type="ECO:0000256" key="13">
    <source>
        <dbReference type="ARBA" id="ARBA00023273"/>
    </source>
</evidence>
<evidence type="ECO:0000256" key="6">
    <source>
        <dbReference type="ARBA" id="ARBA00022692"/>
    </source>
</evidence>
<evidence type="ECO:0000256" key="8">
    <source>
        <dbReference type="ARBA" id="ARBA00022753"/>
    </source>
</evidence>
<dbReference type="GO" id="GO:0005886">
    <property type="term" value="C:plasma membrane"/>
    <property type="evidence" value="ECO:0007669"/>
    <property type="project" value="UniProtKB-SubCell"/>
</dbReference>
<keyword evidence="26" id="KW-1185">Reference proteome</keyword>
<reference evidence="25 26" key="1">
    <citation type="journal article" date="2016" name="Nat. Commun.">
        <title>Extremotolerant tardigrade genome and improved radiotolerance of human cultured cells by tardigrade-unique protein.</title>
        <authorList>
            <person name="Hashimoto T."/>
            <person name="Horikawa D.D."/>
            <person name="Saito Y."/>
            <person name="Kuwahara H."/>
            <person name="Kozuka-Hata H."/>
            <person name="Shin-I T."/>
            <person name="Minakuchi Y."/>
            <person name="Ohishi K."/>
            <person name="Motoyama A."/>
            <person name="Aizu T."/>
            <person name="Enomoto A."/>
            <person name="Kondo K."/>
            <person name="Tanaka S."/>
            <person name="Hara Y."/>
            <person name="Koshikawa S."/>
            <person name="Sagara H."/>
            <person name="Miura T."/>
            <person name="Yokobori S."/>
            <person name="Miyagawa K."/>
            <person name="Suzuki Y."/>
            <person name="Kubo T."/>
            <person name="Oyama M."/>
            <person name="Kohara Y."/>
            <person name="Fujiyama A."/>
            <person name="Arakawa K."/>
            <person name="Katayama T."/>
            <person name="Toyoda A."/>
            <person name="Kunieda T."/>
        </authorList>
    </citation>
    <scope>NUCLEOTIDE SEQUENCE [LARGE SCALE GENOMIC DNA]</scope>
    <source>
        <strain evidence="25 26">YOKOZUNA-1</strain>
    </source>
</reference>
<dbReference type="Pfam" id="PF21222">
    <property type="entry name" value="Lamp2_2nd"/>
    <property type="match status" value="1"/>
</dbReference>
<keyword evidence="10" id="KW-0770">Synapse</keyword>
<dbReference type="GO" id="GO:0031902">
    <property type="term" value="C:late endosome membrane"/>
    <property type="evidence" value="ECO:0007669"/>
    <property type="project" value="TreeGrafter"/>
</dbReference>
<dbReference type="Pfam" id="PF01299">
    <property type="entry name" value="Lamp2-like_luminal"/>
    <property type="match status" value="1"/>
</dbReference>
<evidence type="ECO:0000256" key="21">
    <source>
        <dbReference type="SAM" id="Phobius"/>
    </source>
</evidence>
<evidence type="ECO:0000256" key="17">
    <source>
        <dbReference type="ARBA" id="ARBA00060492"/>
    </source>
</evidence>
<keyword evidence="6 20" id="KW-0812">Transmembrane</keyword>
<comment type="similarity">
    <text evidence="5 20">Belongs to the LAMP family.</text>
</comment>
<comment type="caution">
    <text evidence="20">Lacks conserved residue(s) required for the propagation of feature annotation.</text>
</comment>
<keyword evidence="11 20" id="KW-0472">Membrane</keyword>
<feature type="transmembrane region" description="Helical" evidence="21">
    <location>
        <begin position="427"/>
        <end position="449"/>
    </location>
</feature>
<organism evidence="25 26">
    <name type="scientific">Ramazzottius varieornatus</name>
    <name type="common">Water bear</name>
    <name type="synonym">Tardigrade</name>
    <dbReference type="NCBI Taxonomy" id="947166"/>
    <lineage>
        <taxon>Eukaryota</taxon>
        <taxon>Metazoa</taxon>
        <taxon>Ecdysozoa</taxon>
        <taxon>Tardigrada</taxon>
        <taxon>Eutardigrada</taxon>
        <taxon>Parachela</taxon>
        <taxon>Hypsibioidea</taxon>
        <taxon>Ramazzottiidae</taxon>
        <taxon>Ramazzottius</taxon>
    </lineage>
</organism>
<dbReference type="Proteomes" id="UP000186922">
    <property type="component" value="Unassembled WGS sequence"/>
</dbReference>
<evidence type="ECO:0000256" key="15">
    <source>
        <dbReference type="ARBA" id="ARBA00029428"/>
    </source>
</evidence>
<evidence type="ECO:0000256" key="9">
    <source>
        <dbReference type="ARBA" id="ARBA00022989"/>
    </source>
</evidence>
<evidence type="ECO:0000256" key="2">
    <source>
        <dbReference type="ARBA" id="ARBA00004158"/>
    </source>
</evidence>
<keyword evidence="7 22" id="KW-0732">Signal</keyword>
<feature type="chain" id="PRO_5008898016" description="Lysosome-associated membrane glycoprotein 5" evidence="22">
    <location>
        <begin position="19"/>
        <end position="462"/>
    </location>
</feature>
<dbReference type="GO" id="GO:0005765">
    <property type="term" value="C:lysosomal membrane"/>
    <property type="evidence" value="ECO:0007669"/>
    <property type="project" value="TreeGrafter"/>
</dbReference>
<dbReference type="InterPro" id="IPR048528">
    <property type="entry name" value="Lamp2-like_luminal"/>
</dbReference>
<evidence type="ECO:0000256" key="16">
    <source>
        <dbReference type="ARBA" id="ARBA00053950"/>
    </source>
</evidence>
<comment type="caution">
    <text evidence="25">The sequence shown here is derived from an EMBL/GenBank/DDBJ whole genome shotgun (WGS) entry which is preliminary data.</text>
</comment>
<dbReference type="Gene3D" id="2.40.160.110">
    <property type="match status" value="2"/>
</dbReference>
<evidence type="ECO:0000256" key="7">
    <source>
        <dbReference type="ARBA" id="ARBA00022729"/>
    </source>
</evidence>
<feature type="domain" description="Lysosome-associated membrane glycoprotein 2-like luminal" evidence="23">
    <location>
        <begin position="241"/>
        <end position="371"/>
    </location>
</feature>
<feature type="domain" description="Lysosome-associated membrane glycoprotein 2-like transmembrane" evidence="24">
    <location>
        <begin position="428"/>
        <end position="459"/>
    </location>
</feature>
<evidence type="ECO:0000256" key="22">
    <source>
        <dbReference type="SAM" id="SignalP"/>
    </source>
</evidence>
<evidence type="ECO:0000256" key="4">
    <source>
        <dbReference type="ARBA" id="ARBA00004279"/>
    </source>
</evidence>
<name>A0A1D1V3P6_RAMVA</name>
<keyword evidence="9 21" id="KW-1133">Transmembrane helix</keyword>
<comment type="subcellular location">
    <subcellularLocation>
        <location evidence="4">Cell projection</location>
        <location evidence="4">Dendrite</location>
    </subcellularLocation>
    <subcellularLocation>
        <location evidence="17">Cell projection</location>
        <location evidence="17">Growth cone membrane</location>
        <topology evidence="17">Single-pass type I membrane protein</topology>
    </subcellularLocation>
    <subcellularLocation>
        <location evidence="15">Cytoplasmic vesicle</location>
        <location evidence="15">Secretory vesicle</location>
        <location evidence="15">Synaptic vesicle membrane</location>
        <topology evidence="15">Single-pass type I membrane protein</topology>
    </subcellularLocation>
    <subcellularLocation>
        <location evidence="2">Early endosome membrane</location>
        <topology evidence="2">Single-pass type I membrane protein</topology>
    </subcellularLocation>
    <subcellularLocation>
        <location evidence="1">Endoplasmic reticulum-Golgi intermediate compartment membrane</location>
        <topology evidence="1">Single-pass type I membrane protein</topology>
    </subcellularLocation>
    <subcellularLocation>
        <location evidence="20">Membrane</location>
        <topology evidence="20">Single-pass type I membrane protein</topology>
    </subcellularLocation>
    <subcellularLocation>
        <location evidence="3">Recycling endosome</location>
    </subcellularLocation>
</comment>
<evidence type="ECO:0000313" key="25">
    <source>
        <dbReference type="EMBL" id="GAU96394.1"/>
    </source>
</evidence>
<evidence type="ECO:0000256" key="14">
    <source>
        <dbReference type="ARBA" id="ARBA00023329"/>
    </source>
</evidence>
<evidence type="ECO:0000256" key="10">
    <source>
        <dbReference type="ARBA" id="ARBA00023018"/>
    </source>
</evidence>
<dbReference type="STRING" id="947166.A0A1D1V3P6"/>
<dbReference type="InterPro" id="IPR048524">
    <property type="entry name" value="Lamp2-like_TM"/>
</dbReference>
<protein>
    <recommendedName>
        <fullName evidence="18">Lysosome-associated membrane glycoprotein 5</fullName>
    </recommendedName>
    <alternativeName>
        <fullName evidence="19">Lysosome-associated membrane protein 5</fullName>
    </alternativeName>
</protein>
<proteinExistence type="inferred from homology"/>